<accession>A0ABR8CB41</accession>
<evidence type="ECO:0000313" key="2">
    <source>
        <dbReference type="Proteomes" id="UP000618445"/>
    </source>
</evidence>
<protein>
    <submittedName>
        <fullName evidence="1">Uncharacterized protein</fullName>
    </submittedName>
</protein>
<keyword evidence="2" id="KW-1185">Reference proteome</keyword>
<dbReference type="Proteomes" id="UP000618445">
    <property type="component" value="Unassembled WGS sequence"/>
</dbReference>
<dbReference type="RefSeq" id="WP_190577522.1">
    <property type="nucleotide sequence ID" value="NZ_CAWPQU010000078.1"/>
</dbReference>
<evidence type="ECO:0000313" key="1">
    <source>
        <dbReference type="EMBL" id="MBD2316634.1"/>
    </source>
</evidence>
<organism evidence="1 2">
    <name type="scientific">Phormidium tenue FACHB-1050</name>
    <dbReference type="NCBI Taxonomy" id="2692857"/>
    <lineage>
        <taxon>Bacteria</taxon>
        <taxon>Bacillati</taxon>
        <taxon>Cyanobacteriota</taxon>
        <taxon>Cyanophyceae</taxon>
        <taxon>Oscillatoriophycideae</taxon>
        <taxon>Oscillatoriales</taxon>
        <taxon>Oscillatoriaceae</taxon>
        <taxon>Phormidium</taxon>
    </lineage>
</organism>
<reference evidence="1 2" key="1">
    <citation type="journal article" date="2020" name="ISME J.">
        <title>Comparative genomics reveals insights into cyanobacterial evolution and habitat adaptation.</title>
        <authorList>
            <person name="Chen M.Y."/>
            <person name="Teng W.K."/>
            <person name="Zhao L."/>
            <person name="Hu C.X."/>
            <person name="Zhou Y.K."/>
            <person name="Han B.P."/>
            <person name="Song L.R."/>
            <person name="Shu W.S."/>
        </authorList>
    </citation>
    <scope>NUCLEOTIDE SEQUENCE [LARGE SCALE GENOMIC DNA]</scope>
    <source>
        <strain evidence="1 2">FACHB-1050</strain>
    </source>
</reference>
<name>A0ABR8CB41_9CYAN</name>
<proteinExistence type="predicted"/>
<comment type="caution">
    <text evidence="1">The sequence shown here is derived from an EMBL/GenBank/DDBJ whole genome shotgun (WGS) entry which is preliminary data.</text>
</comment>
<dbReference type="EMBL" id="JACJQY010000008">
    <property type="protein sequence ID" value="MBD2316634.1"/>
    <property type="molecule type" value="Genomic_DNA"/>
</dbReference>
<sequence length="141" mass="16261">MISTLARQTAVVLVEKLPDDFDRFNLFQPVQRIKTAEVWQCFHANQGLKVVQQPASSICVYPYTIIDRAGWCMPRSETYSLERAIAYCDLCIANIPEFSDRCFIPNAISPKRMAEITNTICEILELLNEEFPELEELERVQ</sequence>
<gene>
    <name evidence="1" type="ORF">H6G05_07210</name>
</gene>